<sequence>MGVEEELLQHLLDQVEGAFAAAIGTLDGLLVEGARRRRVDLEAAVAEHAALLRQAKAAYAGSLGTPRVDELLVGGHPVVGYVHVVRRLERRPQGPVPEGKGHEELFLLLLMAPEANLGQARLQTTKAVEKLAEVAGWLT</sequence>
<proteinExistence type="predicted"/>
<dbReference type="AlphaFoldDB" id="A0A4Y9FEG3"/>
<organism evidence="2 3">
    <name type="scientific">Thermus tengchongensis</name>
    <dbReference type="NCBI Taxonomy" id="1214928"/>
    <lineage>
        <taxon>Bacteria</taxon>
        <taxon>Thermotogati</taxon>
        <taxon>Deinococcota</taxon>
        <taxon>Deinococci</taxon>
        <taxon>Thermales</taxon>
        <taxon>Thermaceae</taxon>
        <taxon>Thermus</taxon>
    </lineage>
</organism>
<evidence type="ECO:0000313" key="3">
    <source>
        <dbReference type="Proteomes" id="UP000297668"/>
    </source>
</evidence>
<evidence type="ECO:0008006" key="4">
    <source>
        <dbReference type="Google" id="ProtNLM"/>
    </source>
</evidence>
<evidence type="ECO:0000313" key="1">
    <source>
        <dbReference type="EMBL" id="HGL49580.1"/>
    </source>
</evidence>
<dbReference type="Gene3D" id="3.30.450.30">
    <property type="entry name" value="Dynein light chain 2a, cytoplasmic"/>
    <property type="match status" value="1"/>
</dbReference>
<accession>A0A4Y9FEG3</accession>
<evidence type="ECO:0000313" key="2">
    <source>
        <dbReference type="EMBL" id="TFU26889.1"/>
    </source>
</evidence>
<dbReference type="EMBL" id="DTCX01000179">
    <property type="protein sequence ID" value="HGL49580.1"/>
    <property type="molecule type" value="Genomic_DNA"/>
</dbReference>
<dbReference type="SUPFAM" id="SSF103196">
    <property type="entry name" value="Roadblock/LC7 domain"/>
    <property type="match status" value="1"/>
</dbReference>
<dbReference type="Proteomes" id="UP000297668">
    <property type="component" value="Unassembled WGS sequence"/>
</dbReference>
<gene>
    <name evidence="2" type="ORF">E0687_03960</name>
    <name evidence="1" type="ORF">ENU54_03095</name>
</gene>
<protein>
    <recommendedName>
        <fullName evidence="4">Roadblock/LC7 domain-containing protein</fullName>
    </recommendedName>
</protein>
<reference evidence="1" key="2">
    <citation type="journal article" date="2020" name="mSystems">
        <title>Genome- and Community-Level Interaction Insights into Carbon Utilization and Element Cycling Functions of Hydrothermarchaeota in Hydrothermal Sediment.</title>
        <authorList>
            <person name="Zhou Z."/>
            <person name="Liu Y."/>
            <person name="Xu W."/>
            <person name="Pan J."/>
            <person name="Luo Z.H."/>
            <person name="Li M."/>
        </authorList>
    </citation>
    <scope>NUCLEOTIDE SEQUENCE [LARGE SCALE GENOMIC DNA]</scope>
    <source>
        <strain evidence="1">SpSt-679</strain>
    </source>
</reference>
<name>A0A4Y9FEG3_9DEIN</name>
<reference evidence="2 3" key="1">
    <citation type="submission" date="2019-03" db="EMBL/GenBank/DDBJ databases">
        <title>Thermus tengchongensis species for the arsenic transformation mechanism.</title>
        <authorList>
            <person name="Yuan G.C."/>
        </authorList>
    </citation>
    <scope>NUCLEOTIDE SEQUENCE [LARGE SCALE GENOMIC DNA]</scope>
    <source>
        <strain evidence="2 3">15W</strain>
    </source>
</reference>
<dbReference type="RefSeq" id="WP_038041392.1">
    <property type="nucleotide sequence ID" value="NZ_JAKEDU010000005.1"/>
</dbReference>
<comment type="caution">
    <text evidence="2">The sequence shown here is derived from an EMBL/GenBank/DDBJ whole genome shotgun (WGS) entry which is preliminary data.</text>
</comment>
<dbReference type="EMBL" id="SJZF01000005">
    <property type="protein sequence ID" value="TFU26889.1"/>
    <property type="molecule type" value="Genomic_DNA"/>
</dbReference>